<dbReference type="Proteomes" id="UP000245657">
    <property type="component" value="Unassembled WGS sequence"/>
</dbReference>
<dbReference type="CDD" id="cd08072">
    <property type="entry name" value="MPN_archaeal"/>
    <property type="match status" value="1"/>
</dbReference>
<evidence type="ECO:0000256" key="5">
    <source>
        <dbReference type="ARBA" id="ARBA00023049"/>
    </source>
</evidence>
<evidence type="ECO:0000256" key="4">
    <source>
        <dbReference type="ARBA" id="ARBA00022833"/>
    </source>
</evidence>
<dbReference type="SUPFAM" id="SSF102712">
    <property type="entry name" value="JAB1/MPN domain"/>
    <property type="match status" value="1"/>
</dbReference>
<dbReference type="Pfam" id="PF14464">
    <property type="entry name" value="Prok-JAB"/>
    <property type="match status" value="1"/>
</dbReference>
<dbReference type="AlphaFoldDB" id="A0A2V2NAJ2"/>
<dbReference type="InterPro" id="IPR028090">
    <property type="entry name" value="JAB_dom_prok"/>
</dbReference>
<keyword evidence="3" id="KW-0378">Hydrolase</keyword>
<evidence type="ECO:0000256" key="1">
    <source>
        <dbReference type="ARBA" id="ARBA00022670"/>
    </source>
</evidence>
<dbReference type="GO" id="GO:0006508">
    <property type="term" value="P:proteolysis"/>
    <property type="evidence" value="ECO:0007669"/>
    <property type="project" value="UniProtKB-KW"/>
</dbReference>
<keyword evidence="4" id="KW-0862">Zinc</keyword>
<evidence type="ECO:0000256" key="3">
    <source>
        <dbReference type="ARBA" id="ARBA00022801"/>
    </source>
</evidence>
<comment type="caution">
    <text evidence="7">The sequence shown here is derived from an EMBL/GenBank/DDBJ whole genome shotgun (WGS) entry which is preliminary data.</text>
</comment>
<dbReference type="GeneID" id="97547821"/>
<reference evidence="7 8" key="1">
    <citation type="submission" date="2018-05" db="EMBL/GenBank/DDBJ databases">
        <title>Draft genome of Methanospirillum lacunae Ki8-1.</title>
        <authorList>
            <person name="Dueholm M.S."/>
            <person name="Nielsen P.H."/>
            <person name="Bakmann L.F."/>
            <person name="Otzen D.E."/>
        </authorList>
    </citation>
    <scope>NUCLEOTIDE SEQUENCE [LARGE SCALE GENOMIC DNA]</scope>
    <source>
        <strain evidence="7 8">Ki8-1</strain>
    </source>
</reference>
<evidence type="ECO:0000313" key="8">
    <source>
        <dbReference type="Proteomes" id="UP000245657"/>
    </source>
</evidence>
<gene>
    <name evidence="7" type="ORF">DK846_09980</name>
</gene>
<dbReference type="EMBL" id="QGMY01000007">
    <property type="protein sequence ID" value="PWR72293.1"/>
    <property type="molecule type" value="Genomic_DNA"/>
</dbReference>
<dbReference type="RefSeq" id="WP_109968782.1">
    <property type="nucleotide sequence ID" value="NZ_CP176093.1"/>
</dbReference>
<keyword evidence="5" id="KW-0482">Metalloprotease</keyword>
<protein>
    <submittedName>
        <fullName evidence="7">Proteasome protein</fullName>
    </submittedName>
</protein>
<keyword evidence="1" id="KW-0645">Protease</keyword>
<keyword evidence="7" id="KW-0647">Proteasome</keyword>
<dbReference type="GO" id="GO:0046872">
    <property type="term" value="F:metal ion binding"/>
    <property type="evidence" value="ECO:0007669"/>
    <property type="project" value="UniProtKB-KW"/>
</dbReference>
<name>A0A2V2NAJ2_9EURY</name>
<sequence>MNIRGISADTLSLLLIMGQESHPREFAALLSTEEGVIRNVDIIPGTIGGSASASVLFEMIPLNVGYIGSAHSHPSGAIRPSEADLAFFSRTGSCHIIVGHPYGQDDWRCFHADGTSIELEVIPDE</sequence>
<dbReference type="Gene3D" id="3.40.140.10">
    <property type="entry name" value="Cytidine Deaminase, domain 2"/>
    <property type="match status" value="1"/>
</dbReference>
<evidence type="ECO:0000259" key="6">
    <source>
        <dbReference type="Pfam" id="PF14464"/>
    </source>
</evidence>
<proteinExistence type="predicted"/>
<organism evidence="7 8">
    <name type="scientific">Methanospirillum lacunae</name>
    <dbReference type="NCBI Taxonomy" id="668570"/>
    <lineage>
        <taxon>Archaea</taxon>
        <taxon>Methanobacteriati</taxon>
        <taxon>Methanobacteriota</taxon>
        <taxon>Stenosarchaea group</taxon>
        <taxon>Methanomicrobia</taxon>
        <taxon>Methanomicrobiales</taxon>
        <taxon>Methanospirillaceae</taxon>
        <taxon>Methanospirillum</taxon>
    </lineage>
</organism>
<dbReference type="GO" id="GO:0000502">
    <property type="term" value="C:proteasome complex"/>
    <property type="evidence" value="ECO:0007669"/>
    <property type="project" value="UniProtKB-KW"/>
</dbReference>
<accession>A0A2V2NAJ2</accession>
<dbReference type="OrthoDB" id="4612at2157"/>
<keyword evidence="2" id="KW-0479">Metal-binding</keyword>
<keyword evidence="8" id="KW-1185">Reference proteome</keyword>
<dbReference type="GO" id="GO:0008237">
    <property type="term" value="F:metallopeptidase activity"/>
    <property type="evidence" value="ECO:0007669"/>
    <property type="project" value="UniProtKB-KW"/>
</dbReference>
<evidence type="ECO:0000256" key="2">
    <source>
        <dbReference type="ARBA" id="ARBA00022723"/>
    </source>
</evidence>
<evidence type="ECO:0000313" key="7">
    <source>
        <dbReference type="EMBL" id="PWR72293.1"/>
    </source>
</evidence>
<feature type="domain" description="JAB" evidence="6">
    <location>
        <begin position="11"/>
        <end position="109"/>
    </location>
</feature>